<evidence type="ECO:0000256" key="8">
    <source>
        <dbReference type="ARBA" id="ARBA00035045"/>
    </source>
</evidence>
<evidence type="ECO:0000256" key="3">
    <source>
        <dbReference type="ARBA" id="ARBA00023002"/>
    </source>
</evidence>
<dbReference type="PANTHER" id="PTHR39479">
    <property type="match status" value="1"/>
</dbReference>
<dbReference type="Gene3D" id="3.40.50.1240">
    <property type="entry name" value="Phosphoglycerate mutase-like"/>
    <property type="match status" value="1"/>
</dbReference>
<evidence type="ECO:0000256" key="4">
    <source>
        <dbReference type="ARBA" id="ARBA00023004"/>
    </source>
</evidence>
<evidence type="ECO:0000256" key="2">
    <source>
        <dbReference type="ARBA" id="ARBA00022964"/>
    </source>
</evidence>
<dbReference type="EMBL" id="LHPN01000021">
    <property type="protein sequence ID" value="OAL68839.1"/>
    <property type="molecule type" value="Genomic_DNA"/>
</dbReference>
<name>A0A178F909_TRIVO</name>
<evidence type="ECO:0000256" key="9">
    <source>
        <dbReference type="SAM" id="SignalP"/>
    </source>
</evidence>
<dbReference type="InterPro" id="IPR029033">
    <property type="entry name" value="His_PPase_superfam"/>
</dbReference>
<keyword evidence="3" id="KW-0560">Oxidoreductase</keyword>
<organism evidence="10 11">
    <name type="scientific">Trichophyton violaceum</name>
    <dbReference type="NCBI Taxonomy" id="34388"/>
    <lineage>
        <taxon>Eukaryota</taxon>
        <taxon>Fungi</taxon>
        <taxon>Dikarya</taxon>
        <taxon>Ascomycota</taxon>
        <taxon>Pezizomycotina</taxon>
        <taxon>Eurotiomycetes</taxon>
        <taxon>Eurotiomycetidae</taxon>
        <taxon>Onygenales</taxon>
        <taxon>Arthrodermataceae</taxon>
        <taxon>Trichophyton</taxon>
    </lineage>
</organism>
<dbReference type="SMART" id="SM01150">
    <property type="entry name" value="DUF1338"/>
    <property type="match status" value="1"/>
</dbReference>
<feature type="chain" id="PRO_5008086030" description="2-oxoadipate dioxygenase/decarboxylase" evidence="9">
    <location>
        <begin position="22"/>
        <end position="925"/>
    </location>
</feature>
<dbReference type="AlphaFoldDB" id="A0A178F909"/>
<dbReference type="InterPro" id="IPR047869">
    <property type="entry name" value="YdcJ_bac-like"/>
</dbReference>
<keyword evidence="11" id="KW-1185">Reference proteome</keyword>
<dbReference type="CDD" id="cd16348">
    <property type="entry name" value="VOC_YdcJ_like"/>
    <property type="match status" value="1"/>
</dbReference>
<evidence type="ECO:0000256" key="7">
    <source>
        <dbReference type="ARBA" id="ARBA00035034"/>
    </source>
</evidence>
<dbReference type="OrthoDB" id="10262962at2759"/>
<evidence type="ECO:0000313" key="11">
    <source>
        <dbReference type="Proteomes" id="UP000243519"/>
    </source>
</evidence>
<evidence type="ECO:0000256" key="1">
    <source>
        <dbReference type="ARBA" id="ARBA00001954"/>
    </source>
</evidence>
<keyword evidence="2" id="KW-0223">Dioxygenase</keyword>
<keyword evidence="4" id="KW-0408">Iron</keyword>
<gene>
    <name evidence="10" type="ORF">A7D00_7225</name>
</gene>
<proteinExistence type="inferred from homology"/>
<comment type="caution">
    <text evidence="10">The sequence shown here is derived from an EMBL/GenBank/DDBJ whole genome shotgun (WGS) entry which is preliminary data.</text>
</comment>
<dbReference type="Proteomes" id="UP000243519">
    <property type="component" value="Unassembled WGS sequence"/>
</dbReference>
<evidence type="ECO:0000256" key="5">
    <source>
        <dbReference type="ARBA" id="ARBA00035013"/>
    </source>
</evidence>
<protein>
    <recommendedName>
        <fullName evidence="7">2-oxoadipate dioxygenase/decarboxylase</fullName>
        <ecNumber evidence="6">1.13.11.93</ecNumber>
    </recommendedName>
    <alternativeName>
        <fullName evidence="8">2-hydroxyglutarate synthase</fullName>
    </alternativeName>
</protein>
<dbReference type="GO" id="GO:0051213">
    <property type="term" value="F:dioxygenase activity"/>
    <property type="evidence" value="ECO:0007669"/>
    <property type="project" value="UniProtKB-KW"/>
</dbReference>
<dbReference type="PANTHER" id="PTHR39479:SF2">
    <property type="entry name" value="2-OXOADIPATE DIOXYGENASE_DECARBOXYLASE"/>
    <property type="match status" value="1"/>
</dbReference>
<dbReference type="InterPro" id="IPR009770">
    <property type="entry name" value="HGLS"/>
</dbReference>
<feature type="signal peptide" evidence="9">
    <location>
        <begin position="1"/>
        <end position="21"/>
    </location>
</feature>
<dbReference type="SUPFAM" id="SSF53254">
    <property type="entry name" value="Phosphoglycerate mutase-like"/>
    <property type="match status" value="1"/>
</dbReference>
<comment type="similarity">
    <text evidence="5">Belongs to the 2-oxoadipate dioxygenase/decarboxylase family.</text>
</comment>
<dbReference type="InterPro" id="IPR000560">
    <property type="entry name" value="His_Pase_clade-2"/>
</dbReference>
<sequence length="925" mass="104338">MPGIKSPLALLALLGVQQALAVDGSWHAPNATDINNLGKVLNSNGVYGFIFDSSQTPDKEYGKYNWCNMPHVRPREYPKAPKKYKLQYVEVIHRHHKRTPYQSNTFPQESYRWDCDDEGLFYYGEPKQGRNSAKSYWKGYQNPINPFQPSGFKGSCSFPQISKEGLDDSWQHGRDLFAVYHKLLHFLPPQLDQSKVSFRVTNNMITSQVAGMLINGMYGIKGDVPLSVESPQTDSLEPKYSCPKSSALFSGAKDAPNTPWADHLARTKEFVAELDAISGVSPSDSGWHSSFDHYFDNLSARLCHAKPLPCNIKDISRCITRTQADKVFRLGQFEYSYMYRDSKSSLPASTSSLGVWIAELAQHLHDQVAGKDGKMLYRHNVAHDGSVSRLLSILQLDVMVWPGMGSEIVFELYSKKKTTWGREKEYFVRVLFSGQVMRSSHPELGLLDMVPVTTLLSYFDGLVGEKARFSKAMSDMYKSEVPSYADLIDIVTEVNARLASQDQSNTRVGTSGPDTKDIDRLTLERHGAIRLGTSFELSTIRRLFSQFGMYPVGYYDLSVAGLPLHATAFRPIDAEALEKNPFRVFTTLLRPDLLRKEARDLSQAILRKRRIFSSRLLDLLDEAEIKGGIVPDLVDEFIEETLEVFRWHETAVTSHDEYLQLRDEHPLLADIASFRSAHINHLTPRTLDIDQAQVAMKLRGLEVKERIEGPPPRKNGILLRQTSFKAIHEKVYFHSSENGMVQGIHTARFGEIEQRGAALTYKGRQLYDILLTEVNDRTRGLELGAPAYDQVLADVFAAFPDDKDILRDQELIFCYYKPTSKALALLSEKSAVFPTSIDGLLGQGLVKFKPVTYEDFLPFSAAGIFRSNLGETGGENPTIKSEQDKRGFEECLGAKTQDSMKLYSEIQRKSLEYCLHLFNLKDTGS</sequence>
<dbReference type="EC" id="1.13.11.93" evidence="6"/>
<dbReference type="Pfam" id="PF07063">
    <property type="entry name" value="HGLS"/>
    <property type="match status" value="1"/>
</dbReference>
<dbReference type="Pfam" id="PF00328">
    <property type="entry name" value="His_Phos_2"/>
    <property type="match status" value="1"/>
</dbReference>
<keyword evidence="9" id="KW-0732">Signal</keyword>
<evidence type="ECO:0000256" key="6">
    <source>
        <dbReference type="ARBA" id="ARBA00035023"/>
    </source>
</evidence>
<comment type="cofactor">
    <cofactor evidence="1">
        <name>Fe(2+)</name>
        <dbReference type="ChEBI" id="CHEBI:29033"/>
    </cofactor>
</comment>
<reference evidence="10 11" key="1">
    <citation type="submission" date="2016-05" db="EMBL/GenBank/DDBJ databases">
        <title>Genome sequencing of Trichophyton violaceum CMCC(F)T3l isolated from hair.</title>
        <authorList>
            <person name="Zhan P."/>
            <person name="Tao Y."/>
            <person name="Liu W."/>
        </authorList>
    </citation>
    <scope>NUCLEOTIDE SEQUENCE [LARGE SCALE GENOMIC DNA]</scope>
    <source>
        <strain evidence="11">CMCC(F)T3l</strain>
    </source>
</reference>
<evidence type="ECO:0000313" key="10">
    <source>
        <dbReference type="EMBL" id="OAL68839.1"/>
    </source>
</evidence>
<accession>A0A178F909</accession>
<dbReference type="Gene3D" id="3.10.180.80">
    <property type="entry name" value="Uncharacterised protein PF07063, DUF1338"/>
    <property type="match status" value="1"/>
</dbReference>